<accession>A0ABM9CX77</accession>
<organism evidence="1 2">
    <name type="scientific">Paenibacillus plantiphilus</name>
    <dbReference type="NCBI Taxonomy" id="2905650"/>
    <lineage>
        <taxon>Bacteria</taxon>
        <taxon>Bacillati</taxon>
        <taxon>Bacillota</taxon>
        <taxon>Bacilli</taxon>
        <taxon>Bacillales</taxon>
        <taxon>Paenibacillaceae</taxon>
        <taxon>Paenibacillus</taxon>
    </lineage>
</organism>
<sequence length="45" mass="5334">MGARYPLNDLSFCMFRSKKQLRVVLSCNFIQYIDEFPVKLSNFDV</sequence>
<evidence type="ECO:0000313" key="2">
    <source>
        <dbReference type="Proteomes" id="UP000838686"/>
    </source>
</evidence>
<dbReference type="Proteomes" id="UP000838686">
    <property type="component" value="Unassembled WGS sequence"/>
</dbReference>
<keyword evidence="2" id="KW-1185">Reference proteome</keyword>
<protein>
    <submittedName>
        <fullName evidence="1">Uncharacterized protein</fullName>
    </submittedName>
</protein>
<evidence type="ECO:0000313" key="1">
    <source>
        <dbReference type="EMBL" id="CAH1225106.1"/>
    </source>
</evidence>
<reference evidence="1" key="1">
    <citation type="submission" date="2022-01" db="EMBL/GenBank/DDBJ databases">
        <authorList>
            <person name="Criscuolo A."/>
        </authorList>
    </citation>
    <scope>NUCLEOTIDE SEQUENCE</scope>
    <source>
        <strain evidence="1">CIP111893</strain>
    </source>
</reference>
<proteinExistence type="predicted"/>
<name>A0ABM9CX77_9BACL</name>
<comment type="caution">
    <text evidence="1">The sequence shown here is derived from an EMBL/GenBank/DDBJ whole genome shotgun (WGS) entry which is preliminary data.</text>
</comment>
<dbReference type="EMBL" id="CAKMMF010000050">
    <property type="protein sequence ID" value="CAH1225106.1"/>
    <property type="molecule type" value="Genomic_DNA"/>
</dbReference>
<gene>
    <name evidence="1" type="ORF">PAECIP111893_05217</name>
</gene>